<evidence type="ECO:0000256" key="1">
    <source>
        <dbReference type="ARBA" id="ARBA00022737"/>
    </source>
</evidence>
<evidence type="ECO:0000259" key="5">
    <source>
        <dbReference type="Pfam" id="PF24883"/>
    </source>
</evidence>
<dbReference type="SUPFAM" id="SSF48403">
    <property type="entry name" value="Ankyrin repeat"/>
    <property type="match status" value="1"/>
</dbReference>
<feature type="compositionally biased region" description="Polar residues" evidence="3">
    <location>
        <begin position="86"/>
        <end position="102"/>
    </location>
</feature>
<feature type="repeat" description="ANK" evidence="2">
    <location>
        <begin position="959"/>
        <end position="990"/>
    </location>
</feature>
<feature type="compositionally biased region" description="Polar residues" evidence="3">
    <location>
        <begin position="50"/>
        <end position="59"/>
    </location>
</feature>
<gene>
    <name evidence="6" type="ORF">L207DRAFT_258385</name>
</gene>
<reference evidence="6 7" key="1">
    <citation type="submission" date="2016-04" db="EMBL/GenBank/DDBJ databases">
        <title>A degradative enzymes factory behind the ericoid mycorrhizal symbiosis.</title>
        <authorList>
            <consortium name="DOE Joint Genome Institute"/>
            <person name="Martino E."/>
            <person name="Morin E."/>
            <person name="Grelet G."/>
            <person name="Kuo A."/>
            <person name="Kohler A."/>
            <person name="Daghino S."/>
            <person name="Barry K."/>
            <person name="Choi C."/>
            <person name="Cichocki N."/>
            <person name="Clum A."/>
            <person name="Copeland A."/>
            <person name="Hainaut M."/>
            <person name="Haridas S."/>
            <person name="Labutti K."/>
            <person name="Lindquist E."/>
            <person name="Lipzen A."/>
            <person name="Khouja H.-R."/>
            <person name="Murat C."/>
            <person name="Ohm R."/>
            <person name="Olson A."/>
            <person name="Spatafora J."/>
            <person name="Veneault-Fourrey C."/>
            <person name="Henrissat B."/>
            <person name="Grigoriev I."/>
            <person name="Martin F."/>
            <person name="Perotto S."/>
        </authorList>
    </citation>
    <scope>NUCLEOTIDE SEQUENCE [LARGE SCALE GENOMIC DNA]</scope>
    <source>
        <strain evidence="6 7">F</strain>
    </source>
</reference>
<dbReference type="Gene3D" id="3.40.50.300">
    <property type="entry name" value="P-loop containing nucleotide triphosphate hydrolases"/>
    <property type="match status" value="1"/>
</dbReference>
<dbReference type="PANTHER" id="PTHR10039">
    <property type="entry name" value="AMELOGENIN"/>
    <property type="match status" value="1"/>
</dbReference>
<dbReference type="STRING" id="1149755.A0A2J6S4F9"/>
<dbReference type="PROSITE" id="PS50088">
    <property type="entry name" value="ANK_REPEAT"/>
    <property type="match status" value="1"/>
</dbReference>
<dbReference type="SMART" id="SM00248">
    <property type="entry name" value="ANK"/>
    <property type="match status" value="1"/>
</dbReference>
<dbReference type="AlphaFoldDB" id="A0A2J6S4F9"/>
<keyword evidence="1" id="KW-0677">Repeat</keyword>
<protein>
    <submittedName>
        <fullName evidence="6">Uncharacterized protein</fullName>
    </submittedName>
</protein>
<feature type="compositionally biased region" description="Polar residues" evidence="3">
    <location>
        <begin position="16"/>
        <end position="30"/>
    </location>
</feature>
<evidence type="ECO:0000256" key="3">
    <source>
        <dbReference type="SAM" id="MobiDB-lite"/>
    </source>
</evidence>
<name>A0A2J6S4F9_HYAVF</name>
<dbReference type="PROSITE" id="PS50297">
    <property type="entry name" value="ANK_REP_REGION"/>
    <property type="match status" value="1"/>
</dbReference>
<dbReference type="Pfam" id="PF12796">
    <property type="entry name" value="Ank_2"/>
    <property type="match status" value="1"/>
</dbReference>
<sequence length="990" mass="111991">MVMKKVKALFGRLSRKVQSSKSTTLPNSRTKSPDLVDESSQVGRIDSANPADTKNQPGNNFLAGKPSDFSKVDVPSGDQNAPPIQGSLNNDANAVPNEPQQPDDSETSKPPYTRPIAELWDEAYDELSKTNPGLIGGYENELKKALKVEQLTLSKGQRHIQMKKVVEDLTQKIKNKEWMVKFKDCQFAVKDFVEPVASVVEWAKGFIDSAVQVSPQASVAWAGVSLLLPLLLNPSKQAAERVTDLNLIASILRECSIRESIYRRQYETSHGIDSQYRSLSDHKNYKDSIGALYVSILEFQTAHVCYLSGNTVVRVARDMVVWDDWGKMKEEISEKNAELRSVDQTWKLFSIQEDREKLEKRHKENLASLKSITSEISRLSTLIKDAQTDQHRSTLLKWLRDSAKVDPSKFYGYCAKRVQPGTGNWLLEDRSFENWKSKRNSFFWFQGKAGVGKSCLSAIVIDHLKELFKTDPYTAVAYFYIRYDTEETHSPSNLLKSLILQLYARRPDTPQPLEILRQYSDSGYLTPTMKELREALHSLSQDFERTYIIIDGVDECPGLGEGGRQESRDEDPRGELFQLLGDIPNLGLENLHLLITSRPSDDIQKSLKSTLSRENAEAIDLTGSYSIKVDNDIRTFIDGELRRALFTLSPTLKAELTETLIEKSGGMFQYVALQFTEFKIEFGNMTTNKESVDKVLKRLPKGLDATYMTALGRLNEKWRPQSIRALSWVALWPMPITVKELAVAVLIEFRKDVAASSEELSEVDYSTPLFTEAETFGKPADVLTLLPGLLEIQSQTIKGDGTSLSTPGNNDVVHLTHFSLLEYLTPNKIEKKEISDFVLDKETTSLRIAEASLRYFIHIAEQKIDQHRDNFLLKFPLCEHAAIGGLRLAESLGCKRWSSLLRRLVKDLLQRPESFNKLTLLEIGGRSDCLPSEYTILHHRLNEITSFLLEDEFNVTNKKGETAVHWAARRGSNEILQLLHRRGADFNAQN</sequence>
<evidence type="ECO:0000313" key="6">
    <source>
        <dbReference type="EMBL" id="PMD45652.1"/>
    </source>
</evidence>
<accession>A0A2J6S4F9</accession>
<keyword evidence="7" id="KW-1185">Reference proteome</keyword>
<dbReference type="OrthoDB" id="4772757at2759"/>
<dbReference type="InterPro" id="IPR031359">
    <property type="entry name" value="NACHT_N"/>
</dbReference>
<feature type="domain" description="NWD NACHT-NTPase N-terminal" evidence="4">
    <location>
        <begin position="118"/>
        <end position="340"/>
    </location>
</feature>
<dbReference type="InterPro" id="IPR036770">
    <property type="entry name" value="Ankyrin_rpt-contain_sf"/>
</dbReference>
<feature type="domain" description="Nephrocystin 3-like N-terminal" evidence="5">
    <location>
        <begin position="421"/>
        <end position="598"/>
    </location>
</feature>
<evidence type="ECO:0000313" key="7">
    <source>
        <dbReference type="Proteomes" id="UP000235786"/>
    </source>
</evidence>
<dbReference type="InterPro" id="IPR002110">
    <property type="entry name" value="Ankyrin_rpt"/>
</dbReference>
<feature type="region of interest" description="Disordered" evidence="3">
    <location>
        <begin position="1"/>
        <end position="113"/>
    </location>
</feature>
<dbReference type="PANTHER" id="PTHR10039:SF16">
    <property type="entry name" value="GPI INOSITOL-DEACYLASE"/>
    <property type="match status" value="1"/>
</dbReference>
<dbReference type="Proteomes" id="UP000235786">
    <property type="component" value="Unassembled WGS sequence"/>
</dbReference>
<dbReference type="EMBL" id="KZ613940">
    <property type="protein sequence ID" value="PMD45652.1"/>
    <property type="molecule type" value="Genomic_DNA"/>
</dbReference>
<dbReference type="SUPFAM" id="SSF52540">
    <property type="entry name" value="P-loop containing nucleoside triphosphate hydrolases"/>
    <property type="match status" value="1"/>
</dbReference>
<dbReference type="InterPro" id="IPR027417">
    <property type="entry name" value="P-loop_NTPase"/>
</dbReference>
<dbReference type="InterPro" id="IPR056884">
    <property type="entry name" value="NPHP3-like_N"/>
</dbReference>
<evidence type="ECO:0000259" key="4">
    <source>
        <dbReference type="Pfam" id="PF17100"/>
    </source>
</evidence>
<dbReference type="Gene3D" id="1.25.40.20">
    <property type="entry name" value="Ankyrin repeat-containing domain"/>
    <property type="match status" value="1"/>
</dbReference>
<keyword evidence="2" id="KW-0040">ANK repeat</keyword>
<dbReference type="Pfam" id="PF24883">
    <property type="entry name" value="NPHP3_N"/>
    <property type="match status" value="1"/>
</dbReference>
<organism evidence="6 7">
    <name type="scientific">Hyaloscypha variabilis (strain UAMH 11265 / GT02V1 / F)</name>
    <name type="common">Meliniomyces variabilis</name>
    <dbReference type="NCBI Taxonomy" id="1149755"/>
    <lineage>
        <taxon>Eukaryota</taxon>
        <taxon>Fungi</taxon>
        <taxon>Dikarya</taxon>
        <taxon>Ascomycota</taxon>
        <taxon>Pezizomycotina</taxon>
        <taxon>Leotiomycetes</taxon>
        <taxon>Helotiales</taxon>
        <taxon>Hyaloscyphaceae</taxon>
        <taxon>Hyaloscypha</taxon>
        <taxon>Hyaloscypha variabilis</taxon>
    </lineage>
</organism>
<dbReference type="Pfam" id="PF17100">
    <property type="entry name" value="NACHT_N"/>
    <property type="match status" value="1"/>
</dbReference>
<evidence type="ECO:0000256" key="2">
    <source>
        <dbReference type="PROSITE-ProRule" id="PRU00023"/>
    </source>
</evidence>
<proteinExistence type="predicted"/>